<evidence type="ECO:0000256" key="1">
    <source>
        <dbReference type="SAM" id="Phobius"/>
    </source>
</evidence>
<dbReference type="Proteomes" id="UP000568839">
    <property type="component" value="Unassembled WGS sequence"/>
</dbReference>
<organism evidence="2 3">
    <name type="scientific">Geomicrobium halophilum</name>
    <dbReference type="NCBI Taxonomy" id="549000"/>
    <lineage>
        <taxon>Bacteria</taxon>
        <taxon>Bacillati</taxon>
        <taxon>Bacillota</taxon>
        <taxon>Bacilli</taxon>
        <taxon>Bacillales</taxon>
        <taxon>Geomicrobium</taxon>
    </lineage>
</organism>
<keyword evidence="1" id="KW-1133">Transmembrane helix</keyword>
<dbReference type="EMBL" id="JACHHJ010000005">
    <property type="protein sequence ID" value="MBB6451050.1"/>
    <property type="molecule type" value="Genomic_DNA"/>
</dbReference>
<keyword evidence="1" id="KW-0472">Membrane</keyword>
<feature type="transmembrane region" description="Helical" evidence="1">
    <location>
        <begin position="6"/>
        <end position="21"/>
    </location>
</feature>
<gene>
    <name evidence="2" type="ORF">HNR44_003044</name>
</gene>
<keyword evidence="1" id="KW-0812">Transmembrane</keyword>
<evidence type="ECO:0008006" key="4">
    <source>
        <dbReference type="Google" id="ProtNLM"/>
    </source>
</evidence>
<keyword evidence="3" id="KW-1185">Reference proteome</keyword>
<accession>A0A841PQJ0</accession>
<proteinExistence type="predicted"/>
<sequence>MTVYEALMLCTAISTLVYFIVKKEDNEKK</sequence>
<reference evidence="2 3" key="1">
    <citation type="submission" date="2020-08" db="EMBL/GenBank/DDBJ databases">
        <title>Genomic Encyclopedia of Type Strains, Phase IV (KMG-IV): sequencing the most valuable type-strain genomes for metagenomic binning, comparative biology and taxonomic classification.</title>
        <authorList>
            <person name="Goeker M."/>
        </authorList>
    </citation>
    <scope>NUCLEOTIDE SEQUENCE [LARGE SCALE GENOMIC DNA]</scope>
    <source>
        <strain evidence="2 3">DSM 21769</strain>
    </source>
</reference>
<evidence type="ECO:0000313" key="2">
    <source>
        <dbReference type="EMBL" id="MBB6451050.1"/>
    </source>
</evidence>
<evidence type="ECO:0000313" key="3">
    <source>
        <dbReference type="Proteomes" id="UP000568839"/>
    </source>
</evidence>
<protein>
    <recommendedName>
        <fullName evidence="4">Holin-like Toxin (Hol-Tox)</fullName>
    </recommendedName>
</protein>
<dbReference type="AlphaFoldDB" id="A0A841PQJ0"/>
<name>A0A841PQJ0_9BACL</name>
<comment type="caution">
    <text evidence="2">The sequence shown here is derived from an EMBL/GenBank/DDBJ whole genome shotgun (WGS) entry which is preliminary data.</text>
</comment>